<dbReference type="InterPro" id="IPR018171">
    <property type="entry name" value="Pept_tRNA_hydro_CS"/>
</dbReference>
<dbReference type="PANTHER" id="PTHR17224:SF1">
    <property type="entry name" value="PEPTIDYL-TRNA HYDROLASE"/>
    <property type="match status" value="1"/>
</dbReference>
<dbReference type="EC" id="3.1.1.29" evidence="1 7"/>
<dbReference type="GO" id="GO:0004045">
    <property type="term" value="F:peptidyl-tRNA hydrolase activity"/>
    <property type="evidence" value="ECO:0007669"/>
    <property type="project" value="UniProtKB-EC"/>
</dbReference>
<accession>A0A832QFU4</accession>
<dbReference type="AlphaFoldDB" id="A0A832QFU4"/>
<dbReference type="PANTHER" id="PTHR17224">
    <property type="entry name" value="PEPTIDYL-TRNA HYDROLASE"/>
    <property type="match status" value="1"/>
</dbReference>
<dbReference type="SUPFAM" id="SSF53178">
    <property type="entry name" value="Peptidyl-tRNA hydrolase-like"/>
    <property type="match status" value="1"/>
</dbReference>
<comment type="catalytic activity">
    <reaction evidence="7">
        <text>an N-acyl-L-alpha-aminoacyl-tRNA + H2O = an N-acyl-L-amino acid + a tRNA + H(+)</text>
        <dbReference type="Rhea" id="RHEA:54448"/>
        <dbReference type="Rhea" id="RHEA-COMP:10123"/>
        <dbReference type="Rhea" id="RHEA-COMP:13883"/>
        <dbReference type="ChEBI" id="CHEBI:15377"/>
        <dbReference type="ChEBI" id="CHEBI:15378"/>
        <dbReference type="ChEBI" id="CHEBI:59874"/>
        <dbReference type="ChEBI" id="CHEBI:78442"/>
        <dbReference type="ChEBI" id="CHEBI:138191"/>
        <dbReference type="EC" id="3.1.1.29"/>
    </reaction>
</comment>
<dbReference type="PROSITE" id="PS01195">
    <property type="entry name" value="PEPT_TRNA_HYDROL_1"/>
    <property type="match status" value="1"/>
</dbReference>
<evidence type="ECO:0000313" key="10">
    <source>
        <dbReference type="Proteomes" id="UP000576550"/>
    </source>
</evidence>
<keyword evidence="4" id="KW-0694">RNA-binding</keyword>
<dbReference type="GO" id="GO:0000049">
    <property type="term" value="F:tRNA binding"/>
    <property type="evidence" value="ECO:0007669"/>
    <property type="project" value="UniProtKB-KW"/>
</dbReference>
<evidence type="ECO:0000256" key="4">
    <source>
        <dbReference type="ARBA" id="ARBA00022884"/>
    </source>
</evidence>
<evidence type="ECO:0000256" key="7">
    <source>
        <dbReference type="RuleBase" id="RU000673"/>
    </source>
</evidence>
<evidence type="ECO:0000256" key="8">
    <source>
        <dbReference type="RuleBase" id="RU004320"/>
    </source>
</evidence>
<evidence type="ECO:0000256" key="2">
    <source>
        <dbReference type="ARBA" id="ARBA00022555"/>
    </source>
</evidence>
<dbReference type="InterPro" id="IPR036416">
    <property type="entry name" value="Pept_tRNA_hydro_sf"/>
</dbReference>
<protein>
    <recommendedName>
        <fullName evidence="6 7">Peptidyl-tRNA hydrolase</fullName>
        <ecNumber evidence="1 7">3.1.1.29</ecNumber>
    </recommendedName>
</protein>
<evidence type="ECO:0000256" key="1">
    <source>
        <dbReference type="ARBA" id="ARBA00013260"/>
    </source>
</evidence>
<evidence type="ECO:0000313" key="9">
    <source>
        <dbReference type="EMBL" id="HHX99163.1"/>
    </source>
</evidence>
<comment type="similarity">
    <text evidence="5 8">Belongs to the PTH family.</text>
</comment>
<proteinExistence type="inferred from homology"/>
<evidence type="ECO:0000256" key="5">
    <source>
        <dbReference type="ARBA" id="ARBA00038063"/>
    </source>
</evidence>
<comment type="caution">
    <text evidence="9">The sequence shown here is derived from an EMBL/GenBank/DDBJ whole genome shotgun (WGS) entry which is preliminary data.</text>
</comment>
<keyword evidence="3 7" id="KW-0378">Hydrolase</keyword>
<dbReference type="Proteomes" id="UP000576550">
    <property type="component" value="Unassembled WGS sequence"/>
</dbReference>
<dbReference type="InterPro" id="IPR001328">
    <property type="entry name" value="Pept_tRNA_hydro"/>
</dbReference>
<organism evidence="9 10">
    <name type="scientific">Candidatus Dojkabacteria bacterium</name>
    <dbReference type="NCBI Taxonomy" id="2099670"/>
    <lineage>
        <taxon>Bacteria</taxon>
        <taxon>Candidatus Dojkabacteria</taxon>
    </lineage>
</organism>
<sequence length="186" mass="21333">MKLIVGLGNPGKKYQTTRHNTGFLFLDMLRETFLFQKGYRVTEWEEEKTFMSELSFLKKGSQVVAIFQKPLTFMNNSGQAVGKIVKKYDIDVKKDLILVHDDLDLPLGKYKLQYEKSPDGHNGVIDVENILKTKEFLRLRLGIESRTGKEIPGDAFVLMNFSEDEQLLLDEVFQDALKSILGEILL</sequence>
<name>A0A832QFU4_9BACT</name>
<dbReference type="EMBL" id="DUTP01000001">
    <property type="protein sequence ID" value="HHX99163.1"/>
    <property type="molecule type" value="Genomic_DNA"/>
</dbReference>
<evidence type="ECO:0000256" key="3">
    <source>
        <dbReference type="ARBA" id="ARBA00022801"/>
    </source>
</evidence>
<dbReference type="NCBIfam" id="TIGR00447">
    <property type="entry name" value="pth"/>
    <property type="match status" value="1"/>
</dbReference>
<dbReference type="CDD" id="cd00462">
    <property type="entry name" value="PTH"/>
    <property type="match status" value="1"/>
</dbReference>
<evidence type="ECO:0000256" key="6">
    <source>
        <dbReference type="ARBA" id="ARBA00050038"/>
    </source>
</evidence>
<dbReference type="Gene3D" id="3.40.50.1470">
    <property type="entry name" value="Peptidyl-tRNA hydrolase"/>
    <property type="match status" value="1"/>
</dbReference>
<gene>
    <name evidence="9" type="ORF">GX533_00540</name>
</gene>
<dbReference type="Pfam" id="PF01195">
    <property type="entry name" value="Pept_tRNA_hydro"/>
    <property type="match status" value="1"/>
</dbReference>
<reference evidence="9 10" key="1">
    <citation type="journal article" date="2020" name="Biotechnol. Biofuels">
        <title>New insights from the biogas microbiome by comprehensive genome-resolved metagenomics of nearly 1600 species originating from multiple anaerobic digesters.</title>
        <authorList>
            <person name="Campanaro S."/>
            <person name="Treu L."/>
            <person name="Rodriguez-R L.M."/>
            <person name="Kovalovszki A."/>
            <person name="Ziels R.M."/>
            <person name="Maus I."/>
            <person name="Zhu X."/>
            <person name="Kougias P.G."/>
            <person name="Basile A."/>
            <person name="Luo G."/>
            <person name="Schluter A."/>
            <person name="Konstantinidis K.T."/>
            <person name="Angelidaki I."/>
        </authorList>
    </citation>
    <scope>NUCLEOTIDE SEQUENCE [LARGE SCALE GENOMIC DNA]</scope>
    <source>
        <strain evidence="9">AS05jafATM_89</strain>
    </source>
</reference>
<keyword evidence="2" id="KW-0820">tRNA-binding</keyword>